<dbReference type="AlphaFoldDB" id="A0A6F8Y997"/>
<sequence>MSGGTPMHPLIASMWIKAYDQDLRDEARHARRAAAFARGGSLRARAGHGLIRLGQRVGGEAMRQPRPA</sequence>
<dbReference type="KEGG" id="pfla:Pflav_089410"/>
<organism evidence="1 2">
    <name type="scientific">Phytohabitans flavus</name>
    <dbReference type="NCBI Taxonomy" id="1076124"/>
    <lineage>
        <taxon>Bacteria</taxon>
        <taxon>Bacillati</taxon>
        <taxon>Actinomycetota</taxon>
        <taxon>Actinomycetes</taxon>
        <taxon>Micromonosporales</taxon>
        <taxon>Micromonosporaceae</taxon>
    </lineage>
</organism>
<keyword evidence="2" id="KW-1185">Reference proteome</keyword>
<dbReference type="Proteomes" id="UP000502508">
    <property type="component" value="Chromosome"/>
</dbReference>
<name>A0A6F8Y997_9ACTN</name>
<reference evidence="1 2" key="1">
    <citation type="submission" date="2020-03" db="EMBL/GenBank/DDBJ databases">
        <title>Whole genome shotgun sequence of Phytohabitans flavus NBRC 107702.</title>
        <authorList>
            <person name="Komaki H."/>
            <person name="Tamura T."/>
        </authorList>
    </citation>
    <scope>NUCLEOTIDE SEQUENCE [LARGE SCALE GENOMIC DNA]</scope>
    <source>
        <strain evidence="1 2">NBRC 107702</strain>
    </source>
</reference>
<protein>
    <submittedName>
        <fullName evidence="1">Uncharacterized protein</fullName>
    </submittedName>
</protein>
<dbReference type="EMBL" id="AP022870">
    <property type="protein sequence ID" value="BCB82531.1"/>
    <property type="molecule type" value="Genomic_DNA"/>
</dbReference>
<accession>A0A6F8Y997</accession>
<evidence type="ECO:0000313" key="2">
    <source>
        <dbReference type="Proteomes" id="UP000502508"/>
    </source>
</evidence>
<reference evidence="1 2" key="2">
    <citation type="submission" date="2020-03" db="EMBL/GenBank/DDBJ databases">
        <authorList>
            <person name="Ichikawa N."/>
            <person name="Kimura A."/>
            <person name="Kitahashi Y."/>
            <person name="Uohara A."/>
        </authorList>
    </citation>
    <scope>NUCLEOTIDE SEQUENCE [LARGE SCALE GENOMIC DNA]</scope>
    <source>
        <strain evidence="1 2">NBRC 107702</strain>
    </source>
</reference>
<proteinExistence type="predicted"/>
<evidence type="ECO:0000313" key="1">
    <source>
        <dbReference type="EMBL" id="BCB82531.1"/>
    </source>
</evidence>
<gene>
    <name evidence="1" type="ORF">Pflav_089410</name>
</gene>